<dbReference type="Proteomes" id="UP000245884">
    <property type="component" value="Unassembled WGS sequence"/>
</dbReference>
<dbReference type="RefSeq" id="XP_025360072.1">
    <property type="nucleotide sequence ID" value="XM_025509759.1"/>
</dbReference>
<keyword evidence="3" id="KW-1185">Reference proteome</keyword>
<reference evidence="2 3" key="1">
    <citation type="journal article" date="2018" name="Mol. Biol. Evol.">
        <title>Broad Genomic Sampling Reveals a Smut Pathogenic Ancestry of the Fungal Clade Ustilaginomycotina.</title>
        <authorList>
            <person name="Kijpornyongpan T."/>
            <person name="Mondo S.J."/>
            <person name="Barry K."/>
            <person name="Sandor L."/>
            <person name="Lee J."/>
            <person name="Lipzen A."/>
            <person name="Pangilinan J."/>
            <person name="LaButti K."/>
            <person name="Hainaut M."/>
            <person name="Henrissat B."/>
            <person name="Grigoriev I.V."/>
            <person name="Spatafora J.W."/>
            <person name="Aime M.C."/>
        </authorList>
    </citation>
    <scope>NUCLEOTIDE SEQUENCE [LARGE SCALE GENOMIC DNA]</scope>
    <source>
        <strain evidence="2 3">MCA 5214</strain>
    </source>
</reference>
<evidence type="ECO:0000313" key="2">
    <source>
        <dbReference type="EMBL" id="PWN25460.1"/>
    </source>
</evidence>
<evidence type="ECO:0000256" key="1">
    <source>
        <dbReference type="SAM" id="SignalP"/>
    </source>
</evidence>
<sequence length="248" mass="25758">MVMLLTWTHTAMALAATLTVFGVNIAPRAGHNVALEGGAALEAARATPFPDEAEPQQPRDTIVMPVADHILATRNVEIGHCCSNSMCKDEGSSVQGVAQGKNQVPNCVGFKLKYSADSFCSSSNCSSATGKCRGGGFPAGGCLSFSTGETVGCVAMGSGAVELFKERASQGAPQPRLLASGLNKARGKLDINAARDTHTVYKARDAPEVNSARHATIARKATVRGEQEAALAIDADGIINEKTAARDE</sequence>
<evidence type="ECO:0000313" key="3">
    <source>
        <dbReference type="Proteomes" id="UP000245884"/>
    </source>
</evidence>
<feature type="chain" id="PRO_5016385360" evidence="1">
    <location>
        <begin position="16"/>
        <end position="248"/>
    </location>
</feature>
<dbReference type="AlphaFoldDB" id="A0A316UJQ9"/>
<protein>
    <submittedName>
        <fullName evidence="2">Uncharacterized protein</fullName>
    </submittedName>
</protein>
<dbReference type="EMBL" id="KZ819675">
    <property type="protein sequence ID" value="PWN25460.1"/>
    <property type="molecule type" value="Genomic_DNA"/>
</dbReference>
<gene>
    <name evidence="2" type="ORF">BDZ90DRAFT_66242</name>
</gene>
<accession>A0A316UJQ9</accession>
<keyword evidence="1" id="KW-0732">Signal</keyword>
<organism evidence="2 3">
    <name type="scientific">Jaminaea rosea</name>
    <dbReference type="NCBI Taxonomy" id="1569628"/>
    <lineage>
        <taxon>Eukaryota</taxon>
        <taxon>Fungi</taxon>
        <taxon>Dikarya</taxon>
        <taxon>Basidiomycota</taxon>
        <taxon>Ustilaginomycotina</taxon>
        <taxon>Exobasidiomycetes</taxon>
        <taxon>Microstromatales</taxon>
        <taxon>Microstromatales incertae sedis</taxon>
        <taxon>Jaminaea</taxon>
    </lineage>
</organism>
<proteinExistence type="predicted"/>
<dbReference type="GeneID" id="37031582"/>
<feature type="signal peptide" evidence="1">
    <location>
        <begin position="1"/>
        <end position="15"/>
    </location>
</feature>
<name>A0A316UJQ9_9BASI</name>